<dbReference type="AlphaFoldDB" id="A0A2P7QF91"/>
<protein>
    <submittedName>
        <fullName evidence="1">Uncharacterized protein</fullName>
    </submittedName>
</protein>
<name>A0A2P7QF91_9SPHN</name>
<organism evidence="1 2">
    <name type="scientific">Allosphingosinicella deserti</name>
    <dbReference type="NCBI Taxonomy" id="2116704"/>
    <lineage>
        <taxon>Bacteria</taxon>
        <taxon>Pseudomonadati</taxon>
        <taxon>Pseudomonadota</taxon>
        <taxon>Alphaproteobacteria</taxon>
        <taxon>Sphingomonadales</taxon>
        <taxon>Sphingomonadaceae</taxon>
        <taxon>Allosphingosinicella</taxon>
    </lineage>
</organism>
<dbReference type="Proteomes" id="UP000241167">
    <property type="component" value="Unassembled WGS sequence"/>
</dbReference>
<accession>A0A2P7QF91</accession>
<reference evidence="1 2" key="1">
    <citation type="submission" date="2018-03" db="EMBL/GenBank/DDBJ databases">
        <title>The draft genome of Sphingosinicella sp. GL-C-18.</title>
        <authorList>
            <person name="Liu L."/>
            <person name="Li L."/>
            <person name="Liang L."/>
            <person name="Zhang X."/>
            <person name="Wang T."/>
        </authorList>
    </citation>
    <scope>NUCLEOTIDE SEQUENCE [LARGE SCALE GENOMIC DNA]</scope>
    <source>
        <strain evidence="1 2">GL-C-18</strain>
    </source>
</reference>
<evidence type="ECO:0000313" key="2">
    <source>
        <dbReference type="Proteomes" id="UP000241167"/>
    </source>
</evidence>
<gene>
    <name evidence="1" type="ORF">C7I55_24870</name>
</gene>
<keyword evidence="2" id="KW-1185">Reference proteome</keyword>
<evidence type="ECO:0000313" key="1">
    <source>
        <dbReference type="EMBL" id="PSJ36629.1"/>
    </source>
</evidence>
<dbReference type="EMBL" id="PXYI01000012">
    <property type="protein sequence ID" value="PSJ36629.1"/>
    <property type="molecule type" value="Genomic_DNA"/>
</dbReference>
<sequence>MPVRRVYIETHSSEGAVMRAKRSIDRQIGIDADERVISAWRGCKRRCEFVPGDAVTFLAFPLRAGREGPSEVPWTNFSADIPLHKSARAGADFRERGRSKRQVATMRRKVERMIAPEGSKFVDWLARQYPEQVRRYAEEVA</sequence>
<comment type="caution">
    <text evidence="1">The sequence shown here is derived from an EMBL/GenBank/DDBJ whole genome shotgun (WGS) entry which is preliminary data.</text>
</comment>
<proteinExistence type="predicted"/>